<organism evidence="2 3">
    <name type="scientific">Pyrenophora teres f. teres</name>
    <dbReference type="NCBI Taxonomy" id="97479"/>
    <lineage>
        <taxon>Eukaryota</taxon>
        <taxon>Fungi</taxon>
        <taxon>Dikarya</taxon>
        <taxon>Ascomycota</taxon>
        <taxon>Pezizomycotina</taxon>
        <taxon>Dothideomycetes</taxon>
        <taxon>Pleosporomycetidae</taxon>
        <taxon>Pleosporales</taxon>
        <taxon>Pleosporineae</taxon>
        <taxon>Pleosporaceae</taxon>
        <taxon>Pyrenophora</taxon>
    </lineage>
</organism>
<feature type="compositionally biased region" description="Low complexity" evidence="1">
    <location>
        <begin position="25"/>
        <end position="67"/>
    </location>
</feature>
<name>A0A6S6W5M3_9PLEO</name>
<dbReference type="Proteomes" id="UP000472372">
    <property type="component" value="Chromosome 6"/>
</dbReference>
<evidence type="ECO:0000313" key="2">
    <source>
        <dbReference type="EMBL" id="CAE7185476.1"/>
    </source>
</evidence>
<sequence length="223" mass="25509">MSSSAIGKRKAPVDYSLYFIHDNNANDNNTNDNNTNDNNTNDNNTNDNNTNDNNTNDNNTNDNNTNDKSFKPDTTTHRRRRQQSTPTSVRYPLTPHINPTPTYIPTQTTTTSTSTSTSDKITDKETTTITTTIPRKNKSSATTIEPQVDPILWWGYNVVKGEKQRNWYRAIKHPNGAVEKKPVREAEVPIERLLLEDWNALSEREKKRKYSNDFDNYVAVVRS</sequence>
<accession>A0A6S6W5M3</accession>
<feature type="compositionally biased region" description="Low complexity" evidence="1">
    <location>
        <begin position="99"/>
        <end position="119"/>
    </location>
</feature>
<dbReference type="EMBL" id="HG992982">
    <property type="protein sequence ID" value="CAE7185476.1"/>
    <property type="molecule type" value="Genomic_DNA"/>
</dbReference>
<evidence type="ECO:0000256" key="1">
    <source>
        <dbReference type="SAM" id="MobiDB-lite"/>
    </source>
</evidence>
<dbReference type="AlphaFoldDB" id="A0A6S6W5M3"/>
<reference evidence="2" key="1">
    <citation type="submission" date="2021-02" db="EMBL/GenBank/DDBJ databases">
        <authorList>
            <person name="Syme A R."/>
            <person name="Syme A R."/>
            <person name="Moolhuijzen P."/>
        </authorList>
    </citation>
    <scope>NUCLEOTIDE SEQUENCE</scope>
    <source>
        <strain evidence="2">W1-1</strain>
    </source>
</reference>
<proteinExistence type="predicted"/>
<feature type="region of interest" description="Disordered" evidence="1">
    <location>
        <begin position="25"/>
        <end position="122"/>
    </location>
</feature>
<protein>
    <submittedName>
        <fullName evidence="2">Uncharacterized protein</fullName>
    </submittedName>
</protein>
<evidence type="ECO:0000313" key="3">
    <source>
        <dbReference type="Proteomes" id="UP000472372"/>
    </source>
</evidence>
<gene>
    <name evidence="2" type="ORF">PTTW11_06811</name>
</gene>